<proteinExistence type="predicted"/>
<reference evidence="2" key="1">
    <citation type="submission" date="2022-11" db="UniProtKB">
        <authorList>
            <consortium name="WormBaseParasite"/>
        </authorList>
    </citation>
    <scope>IDENTIFICATION</scope>
</reference>
<dbReference type="Proteomes" id="UP000887565">
    <property type="component" value="Unplaced"/>
</dbReference>
<name>A0A915J9W9_ROMCU</name>
<evidence type="ECO:0000313" key="1">
    <source>
        <dbReference type="Proteomes" id="UP000887565"/>
    </source>
</evidence>
<sequence>VRCQAHFSSNESSFLDRKKPLILTNPVPVETENYAYLKAFQLAQRFFHKPETLKKYPSQENQTSFSGLLCRVPLGVFNFSLNRDFTDDDSFRRWLNFMNEGISKNKIRNTQIRTALVGLCKINENSNGRTIEKFGWDTFGHWLNLTFYGDCKPTLRVRALNTAVRLLYRFIYRGGKNCSTECCQPIIRKMSSEFESICHVGLKLLINRSLEKREYNFVVREFLEALYVWNFSLKQSIPSEKLFSSLKSWVDDDANFDFFCDELDKREGQKQAHMSFLLALLRRATLMCMWSVDNEKFWKYWTKFTCDNLLSSEKFISPRLQVCSMILLRTHSDKRYLWNWKAEYKSLLLRFIKPLVLDNAEKFVPYMKRVDVEHLVNLLWVDHTESNGILSIEEFAILKNSILSYLEPKVLRIKSDT</sequence>
<organism evidence="1 2">
    <name type="scientific">Romanomermis culicivorax</name>
    <name type="common">Nematode worm</name>
    <dbReference type="NCBI Taxonomy" id="13658"/>
    <lineage>
        <taxon>Eukaryota</taxon>
        <taxon>Metazoa</taxon>
        <taxon>Ecdysozoa</taxon>
        <taxon>Nematoda</taxon>
        <taxon>Enoplea</taxon>
        <taxon>Dorylaimia</taxon>
        <taxon>Mermithida</taxon>
        <taxon>Mermithoidea</taxon>
        <taxon>Mermithidae</taxon>
        <taxon>Romanomermis</taxon>
    </lineage>
</organism>
<accession>A0A915J9W9</accession>
<keyword evidence="1" id="KW-1185">Reference proteome</keyword>
<dbReference type="WBParaSite" id="nRc.2.0.1.t23288-RA">
    <property type="protein sequence ID" value="nRc.2.0.1.t23288-RA"/>
    <property type="gene ID" value="nRc.2.0.1.g23288"/>
</dbReference>
<dbReference type="AlphaFoldDB" id="A0A915J9W9"/>
<protein>
    <submittedName>
        <fullName evidence="2">Uncharacterized protein</fullName>
    </submittedName>
</protein>
<evidence type="ECO:0000313" key="2">
    <source>
        <dbReference type="WBParaSite" id="nRc.2.0.1.t23288-RA"/>
    </source>
</evidence>